<keyword evidence="4" id="KW-1185">Reference proteome</keyword>
<dbReference type="InterPro" id="IPR017972">
    <property type="entry name" value="Cyt_P450_CS"/>
</dbReference>
<dbReference type="Gene3D" id="1.10.630.10">
    <property type="entry name" value="Cytochrome P450"/>
    <property type="match status" value="1"/>
</dbReference>
<sequence>MKAEYPFGPVSAAEAQEIMRAIRNDRPMTKVAFPVGGEAWLVHRHDACKELLENRTFVRKPFADGRPVPYGFEFPAFLTKTLQFMDPPDHTRMRRLVAKAFTQRRVEKLRESTTGIANELIDRMTADGAKSANLVDAYMLPLPIRVLGDLIGVPEEGRANFVEWSHALLATSGLDEAKVMEHTTALYIYLSELMAARRAEPQDDLLSALAAAKEADDQLTDGEILEIAMLLVVGGFDNTANFIGQGTLSLLLNPGQRAVLTEDVDGRIGAAVDEILRHSSMEMGRPITARPGLVPFVASEDTEIAGQPIKQGEAVMVDLDSANHDDGAFEGPEEFDLRRLHNQHLTFSHGLHRCLGASLAQMELQVGIGTLFKRLPGLTLANDPVYLQGVLTGGMLDFPVSW</sequence>
<keyword evidence="2" id="KW-0503">Monooxygenase</keyword>
<reference evidence="4" key="1">
    <citation type="journal article" date="2019" name="Int. J. Syst. Evol. Microbiol.">
        <title>The Global Catalogue of Microorganisms (GCM) 10K type strain sequencing project: providing services to taxonomists for standard genome sequencing and annotation.</title>
        <authorList>
            <consortium name="The Broad Institute Genomics Platform"/>
            <consortium name="The Broad Institute Genome Sequencing Center for Infectious Disease"/>
            <person name="Wu L."/>
            <person name="Ma J."/>
        </authorList>
    </citation>
    <scope>NUCLEOTIDE SEQUENCE [LARGE SCALE GENOMIC DNA]</scope>
    <source>
        <strain evidence="4">JCM 10696</strain>
    </source>
</reference>
<protein>
    <submittedName>
        <fullName evidence="3">Cytochrome P450</fullName>
    </submittedName>
</protein>
<dbReference type="PANTHER" id="PTHR46696">
    <property type="entry name" value="P450, PUTATIVE (EUROFUNG)-RELATED"/>
    <property type="match status" value="1"/>
</dbReference>
<dbReference type="SUPFAM" id="SSF48264">
    <property type="entry name" value="Cytochrome P450"/>
    <property type="match status" value="1"/>
</dbReference>
<evidence type="ECO:0000313" key="3">
    <source>
        <dbReference type="EMBL" id="GAA0957004.1"/>
    </source>
</evidence>
<dbReference type="RefSeq" id="WP_344242754.1">
    <property type="nucleotide sequence ID" value="NZ_BAAAHH010000018.1"/>
</dbReference>
<dbReference type="PANTHER" id="PTHR46696:SF6">
    <property type="entry name" value="P450, PUTATIVE (EUROFUNG)-RELATED"/>
    <property type="match status" value="1"/>
</dbReference>
<organism evidence="3 4">
    <name type="scientific">Actinocorallia libanotica</name>
    <dbReference type="NCBI Taxonomy" id="46162"/>
    <lineage>
        <taxon>Bacteria</taxon>
        <taxon>Bacillati</taxon>
        <taxon>Actinomycetota</taxon>
        <taxon>Actinomycetes</taxon>
        <taxon>Streptosporangiales</taxon>
        <taxon>Thermomonosporaceae</taxon>
        <taxon>Actinocorallia</taxon>
    </lineage>
</organism>
<accession>A0ABP4BXV9</accession>
<keyword evidence="2" id="KW-0479">Metal-binding</keyword>
<dbReference type="Proteomes" id="UP001500665">
    <property type="component" value="Unassembled WGS sequence"/>
</dbReference>
<dbReference type="InterPro" id="IPR036396">
    <property type="entry name" value="Cyt_P450_sf"/>
</dbReference>
<evidence type="ECO:0000256" key="1">
    <source>
        <dbReference type="ARBA" id="ARBA00010617"/>
    </source>
</evidence>
<dbReference type="PRINTS" id="PR00359">
    <property type="entry name" value="BP450"/>
</dbReference>
<keyword evidence="2" id="KW-0349">Heme</keyword>
<dbReference type="InterPro" id="IPR002397">
    <property type="entry name" value="Cyt_P450_B"/>
</dbReference>
<keyword evidence="2" id="KW-0408">Iron</keyword>
<dbReference type="EMBL" id="BAAAHH010000018">
    <property type="protein sequence ID" value="GAA0957004.1"/>
    <property type="molecule type" value="Genomic_DNA"/>
</dbReference>
<comment type="similarity">
    <text evidence="1 2">Belongs to the cytochrome P450 family.</text>
</comment>
<dbReference type="PROSITE" id="PS00086">
    <property type="entry name" value="CYTOCHROME_P450"/>
    <property type="match status" value="1"/>
</dbReference>
<dbReference type="InterPro" id="IPR001128">
    <property type="entry name" value="Cyt_P450"/>
</dbReference>
<keyword evidence="2" id="KW-0560">Oxidoreductase</keyword>
<dbReference type="CDD" id="cd11031">
    <property type="entry name" value="Cyp158A-like"/>
    <property type="match status" value="1"/>
</dbReference>
<name>A0ABP4BXV9_9ACTN</name>
<proteinExistence type="inferred from homology"/>
<evidence type="ECO:0000313" key="4">
    <source>
        <dbReference type="Proteomes" id="UP001500665"/>
    </source>
</evidence>
<evidence type="ECO:0000256" key="2">
    <source>
        <dbReference type="RuleBase" id="RU000461"/>
    </source>
</evidence>
<comment type="caution">
    <text evidence="3">The sequence shown here is derived from an EMBL/GenBank/DDBJ whole genome shotgun (WGS) entry which is preliminary data.</text>
</comment>
<gene>
    <name evidence="3" type="ORF">GCM10009550_43730</name>
</gene>
<dbReference type="Pfam" id="PF00067">
    <property type="entry name" value="p450"/>
    <property type="match status" value="1"/>
</dbReference>